<feature type="domain" description="STAS" evidence="1">
    <location>
        <begin position="87"/>
        <end position="204"/>
    </location>
</feature>
<dbReference type="Gene3D" id="3.30.750.24">
    <property type="entry name" value="STAS domain"/>
    <property type="match status" value="1"/>
</dbReference>
<dbReference type="Pfam" id="PF13466">
    <property type="entry name" value="STAS_2"/>
    <property type="match status" value="1"/>
</dbReference>
<name>A0ABN3I457_9ACTN</name>
<dbReference type="SUPFAM" id="SSF52091">
    <property type="entry name" value="SpoIIaa-like"/>
    <property type="match status" value="1"/>
</dbReference>
<evidence type="ECO:0000259" key="1">
    <source>
        <dbReference type="PROSITE" id="PS50801"/>
    </source>
</evidence>
<dbReference type="InterPro" id="IPR002645">
    <property type="entry name" value="STAS_dom"/>
</dbReference>
<dbReference type="PROSITE" id="PS50801">
    <property type="entry name" value="STAS"/>
    <property type="match status" value="1"/>
</dbReference>
<organism evidence="2 3">
    <name type="scientific">Dactylosporangium salmoneum</name>
    <dbReference type="NCBI Taxonomy" id="53361"/>
    <lineage>
        <taxon>Bacteria</taxon>
        <taxon>Bacillati</taxon>
        <taxon>Actinomycetota</taxon>
        <taxon>Actinomycetes</taxon>
        <taxon>Micromonosporales</taxon>
        <taxon>Micromonosporaceae</taxon>
        <taxon>Dactylosporangium</taxon>
    </lineage>
</organism>
<keyword evidence="3" id="KW-1185">Reference proteome</keyword>
<dbReference type="RefSeq" id="WP_344620625.1">
    <property type="nucleotide sequence ID" value="NZ_BAAARV010000138.1"/>
</dbReference>
<sequence>MTALLSRDGADFSLVCDACGRLVGSLAASTGDWDTAWNLFSLDGWQGSSLAVGPHTCGVCGPVTSLAGIVARSLDAPSITPAGRVNQRVVTQLLTDVRAIYLRGELGYADNAQLWDLLSGEPGPFAHLMVDLGGVGRLSSATIDVLVRGAQRLADRGGRACLVCAGPGVAAALRMLCLQRVLPTFTDQITALDWLRADEPALRS</sequence>
<dbReference type="Proteomes" id="UP001501444">
    <property type="component" value="Unassembled WGS sequence"/>
</dbReference>
<comment type="caution">
    <text evidence="2">The sequence shown here is derived from an EMBL/GenBank/DDBJ whole genome shotgun (WGS) entry which is preliminary data.</text>
</comment>
<dbReference type="InterPro" id="IPR058548">
    <property type="entry name" value="MlaB-like_STAS"/>
</dbReference>
<dbReference type="InterPro" id="IPR036513">
    <property type="entry name" value="STAS_dom_sf"/>
</dbReference>
<dbReference type="CDD" id="cd07043">
    <property type="entry name" value="STAS_anti-anti-sigma_factors"/>
    <property type="match status" value="1"/>
</dbReference>
<accession>A0ABN3I457</accession>
<dbReference type="EMBL" id="BAAARV010000138">
    <property type="protein sequence ID" value="GAA2394427.1"/>
    <property type="molecule type" value="Genomic_DNA"/>
</dbReference>
<evidence type="ECO:0000313" key="2">
    <source>
        <dbReference type="EMBL" id="GAA2394427.1"/>
    </source>
</evidence>
<gene>
    <name evidence="2" type="ORF">GCM10010170_108390</name>
</gene>
<evidence type="ECO:0000313" key="3">
    <source>
        <dbReference type="Proteomes" id="UP001501444"/>
    </source>
</evidence>
<reference evidence="2 3" key="1">
    <citation type="journal article" date="2019" name="Int. J. Syst. Evol. Microbiol.">
        <title>The Global Catalogue of Microorganisms (GCM) 10K type strain sequencing project: providing services to taxonomists for standard genome sequencing and annotation.</title>
        <authorList>
            <consortium name="The Broad Institute Genomics Platform"/>
            <consortium name="The Broad Institute Genome Sequencing Center for Infectious Disease"/>
            <person name="Wu L."/>
            <person name="Ma J."/>
        </authorList>
    </citation>
    <scope>NUCLEOTIDE SEQUENCE [LARGE SCALE GENOMIC DNA]</scope>
    <source>
        <strain evidence="2 3">JCM 3272</strain>
    </source>
</reference>
<protein>
    <recommendedName>
        <fullName evidence="1">STAS domain-containing protein</fullName>
    </recommendedName>
</protein>
<proteinExistence type="predicted"/>